<keyword evidence="4" id="KW-0472">Membrane</keyword>
<name>A0A6C0ISX9_9ZZZZ</name>
<keyword evidence="3" id="KW-0862">Zinc</keyword>
<feature type="transmembrane region" description="Helical" evidence="4">
    <location>
        <begin position="123"/>
        <end position="143"/>
    </location>
</feature>
<organism evidence="6">
    <name type="scientific">viral metagenome</name>
    <dbReference type="NCBI Taxonomy" id="1070528"/>
    <lineage>
        <taxon>unclassified sequences</taxon>
        <taxon>metagenomes</taxon>
        <taxon>organismal metagenomes</taxon>
    </lineage>
</organism>
<dbReference type="PANTHER" id="PTHR15315">
    <property type="entry name" value="RING FINGER PROTEIN 41, 151"/>
    <property type="match status" value="1"/>
</dbReference>
<dbReference type="PROSITE" id="PS50089">
    <property type="entry name" value="ZF_RING_2"/>
    <property type="match status" value="1"/>
</dbReference>
<sequence>MDSYNSEIDLSNDNGMLFRYIHFSLLLVTLFLHFSFSQSILHDEYYGSNFIHINHINMNINLIIFINICYFSIFISNFINLNRFVSRYFLNFIYYSLIITDFILKLGVSILNLFAMFEPEFQFLTFYIWNIFLIINISLSYVYNKVKIYKNRLPGYKVTHKDTCSICLITDSDWKLPCNHIFCINCINKWYTYKNTCPYCRQKIR</sequence>
<evidence type="ECO:0000256" key="3">
    <source>
        <dbReference type="ARBA" id="ARBA00022833"/>
    </source>
</evidence>
<feature type="transmembrane region" description="Helical" evidence="4">
    <location>
        <begin position="60"/>
        <end position="80"/>
    </location>
</feature>
<dbReference type="EMBL" id="MN740256">
    <property type="protein sequence ID" value="QHT96364.1"/>
    <property type="molecule type" value="Genomic_DNA"/>
</dbReference>
<dbReference type="GO" id="GO:0008270">
    <property type="term" value="F:zinc ion binding"/>
    <property type="evidence" value="ECO:0007669"/>
    <property type="project" value="UniProtKB-KW"/>
</dbReference>
<dbReference type="InterPro" id="IPR001841">
    <property type="entry name" value="Znf_RING"/>
</dbReference>
<feature type="transmembrane region" description="Helical" evidence="4">
    <location>
        <begin position="20"/>
        <end position="40"/>
    </location>
</feature>
<dbReference type="SUPFAM" id="SSF57850">
    <property type="entry name" value="RING/U-box"/>
    <property type="match status" value="1"/>
</dbReference>
<reference evidence="6" key="1">
    <citation type="journal article" date="2020" name="Nature">
        <title>Giant virus diversity and host interactions through global metagenomics.</title>
        <authorList>
            <person name="Schulz F."/>
            <person name="Roux S."/>
            <person name="Paez-Espino D."/>
            <person name="Jungbluth S."/>
            <person name="Walsh D.A."/>
            <person name="Denef V.J."/>
            <person name="McMahon K.D."/>
            <person name="Konstantinidis K.T."/>
            <person name="Eloe-Fadrosh E.A."/>
            <person name="Kyrpides N.C."/>
            <person name="Woyke T."/>
        </authorList>
    </citation>
    <scope>NUCLEOTIDE SEQUENCE</scope>
    <source>
        <strain evidence="6">GVMAG-M-3300024302-11</strain>
    </source>
</reference>
<keyword evidence="4" id="KW-1133">Transmembrane helix</keyword>
<feature type="transmembrane region" description="Helical" evidence="4">
    <location>
        <begin position="92"/>
        <end position="117"/>
    </location>
</feature>
<dbReference type="PROSITE" id="PS00518">
    <property type="entry name" value="ZF_RING_1"/>
    <property type="match status" value="1"/>
</dbReference>
<dbReference type="InterPro" id="IPR013083">
    <property type="entry name" value="Znf_RING/FYVE/PHD"/>
</dbReference>
<feature type="domain" description="RING-type" evidence="5">
    <location>
        <begin position="164"/>
        <end position="201"/>
    </location>
</feature>
<protein>
    <recommendedName>
        <fullName evidence="5">RING-type domain-containing protein</fullName>
    </recommendedName>
</protein>
<proteinExistence type="predicted"/>
<dbReference type="PANTHER" id="PTHR15315:SF26">
    <property type="entry name" value="E3 UBIQUITIN-PROTEIN LIGASE NRDP1"/>
    <property type="match status" value="1"/>
</dbReference>
<keyword evidence="2" id="KW-0863">Zinc-finger</keyword>
<dbReference type="AlphaFoldDB" id="A0A6C0ISX9"/>
<evidence type="ECO:0000259" key="5">
    <source>
        <dbReference type="PROSITE" id="PS50089"/>
    </source>
</evidence>
<evidence type="ECO:0000256" key="1">
    <source>
        <dbReference type="ARBA" id="ARBA00022723"/>
    </source>
</evidence>
<keyword evidence="1" id="KW-0479">Metal-binding</keyword>
<evidence type="ECO:0000256" key="4">
    <source>
        <dbReference type="SAM" id="Phobius"/>
    </source>
</evidence>
<evidence type="ECO:0000256" key="2">
    <source>
        <dbReference type="ARBA" id="ARBA00022771"/>
    </source>
</evidence>
<dbReference type="InterPro" id="IPR017907">
    <property type="entry name" value="Znf_RING_CS"/>
</dbReference>
<accession>A0A6C0ISX9</accession>
<dbReference type="SMART" id="SM00184">
    <property type="entry name" value="RING"/>
    <property type="match status" value="1"/>
</dbReference>
<dbReference type="Pfam" id="PF13639">
    <property type="entry name" value="zf-RING_2"/>
    <property type="match status" value="1"/>
</dbReference>
<keyword evidence="4" id="KW-0812">Transmembrane</keyword>
<evidence type="ECO:0000313" key="6">
    <source>
        <dbReference type="EMBL" id="QHT96364.1"/>
    </source>
</evidence>
<dbReference type="Gene3D" id="3.30.40.10">
    <property type="entry name" value="Zinc/RING finger domain, C3HC4 (zinc finger)"/>
    <property type="match status" value="1"/>
</dbReference>